<sequence>MKTKIAAKFAYHLFDIFTTLGAPAILQRTLIREKIAQNGPEACAWYNFKELSFSSKGESRGKLGTPIAGTVEINQCTSDRETEDEFDVIDGLLNKKLNVNIGLADVGELNVTEKSTDNIDLNIIIQDEKNSESLINRIKRTNDICETVQEGQKRQAHELLQNTTKPQKLANLSVCDNVVICSSATDVDRGPTDARNVLVVFVEIKHEKFKLGTEQRVPFCLL</sequence>
<evidence type="ECO:0000313" key="2">
    <source>
        <dbReference type="Proteomes" id="UP000663873"/>
    </source>
</evidence>
<dbReference type="AlphaFoldDB" id="A0A819VBE3"/>
<proteinExistence type="predicted"/>
<accession>A0A819VBE3</accession>
<dbReference type="Proteomes" id="UP000663873">
    <property type="component" value="Unassembled WGS sequence"/>
</dbReference>
<protein>
    <submittedName>
        <fullName evidence="1">Uncharacterized protein</fullName>
    </submittedName>
</protein>
<organism evidence="1 2">
    <name type="scientific">Rotaria socialis</name>
    <dbReference type="NCBI Taxonomy" id="392032"/>
    <lineage>
        <taxon>Eukaryota</taxon>
        <taxon>Metazoa</taxon>
        <taxon>Spiralia</taxon>
        <taxon>Gnathifera</taxon>
        <taxon>Rotifera</taxon>
        <taxon>Eurotatoria</taxon>
        <taxon>Bdelloidea</taxon>
        <taxon>Philodinida</taxon>
        <taxon>Philodinidae</taxon>
        <taxon>Rotaria</taxon>
    </lineage>
</organism>
<comment type="caution">
    <text evidence="1">The sequence shown here is derived from an EMBL/GenBank/DDBJ whole genome shotgun (WGS) entry which is preliminary data.</text>
</comment>
<gene>
    <name evidence="1" type="ORF">UJA718_LOCUS626</name>
</gene>
<evidence type="ECO:0000313" key="1">
    <source>
        <dbReference type="EMBL" id="CAF4106280.1"/>
    </source>
</evidence>
<reference evidence="1" key="1">
    <citation type="submission" date="2021-02" db="EMBL/GenBank/DDBJ databases">
        <authorList>
            <person name="Nowell W R."/>
        </authorList>
    </citation>
    <scope>NUCLEOTIDE SEQUENCE</scope>
</reference>
<keyword evidence="2" id="KW-1185">Reference proteome</keyword>
<name>A0A819VBE3_9BILA</name>
<dbReference type="EMBL" id="CAJOBP010000032">
    <property type="protein sequence ID" value="CAF4106280.1"/>
    <property type="molecule type" value="Genomic_DNA"/>
</dbReference>